<dbReference type="SUPFAM" id="SSF81296">
    <property type="entry name" value="E set domains"/>
    <property type="match status" value="1"/>
</dbReference>
<gene>
    <name evidence="8" type="ORF">SYNPS1DRAFT_13489</name>
</gene>
<comment type="cofactor">
    <cofactor evidence="1">
        <name>Mo-molybdopterin</name>
        <dbReference type="ChEBI" id="CHEBI:71302"/>
    </cofactor>
</comment>
<keyword evidence="4" id="KW-0560">Oxidoreductase</keyword>
<dbReference type="EMBL" id="KZ989307">
    <property type="protein sequence ID" value="RKP26908.1"/>
    <property type="molecule type" value="Genomic_DNA"/>
</dbReference>
<dbReference type="PANTHER" id="PTHR19372:SF7">
    <property type="entry name" value="SULFITE OXIDASE, MITOCHONDRIAL"/>
    <property type="match status" value="1"/>
</dbReference>
<dbReference type="InterPro" id="IPR000572">
    <property type="entry name" value="OxRdtase_Mopterin-bd_dom"/>
</dbReference>
<evidence type="ECO:0000259" key="6">
    <source>
        <dbReference type="Pfam" id="PF00174"/>
    </source>
</evidence>
<dbReference type="GO" id="GO:0008482">
    <property type="term" value="F:sulfite oxidase activity"/>
    <property type="evidence" value="ECO:0007669"/>
    <property type="project" value="TreeGrafter"/>
</dbReference>
<accession>A0A4P9Z3E9</accession>
<dbReference type="GO" id="GO:0043546">
    <property type="term" value="F:molybdopterin cofactor binding"/>
    <property type="evidence" value="ECO:0007669"/>
    <property type="project" value="TreeGrafter"/>
</dbReference>
<dbReference type="InterPro" id="IPR008335">
    <property type="entry name" value="Mopterin_OxRdtase_euk"/>
</dbReference>
<feature type="region of interest" description="Disordered" evidence="5">
    <location>
        <begin position="1"/>
        <end position="20"/>
    </location>
</feature>
<dbReference type="GO" id="GO:0030151">
    <property type="term" value="F:molybdenum ion binding"/>
    <property type="evidence" value="ECO:0007669"/>
    <property type="project" value="InterPro"/>
</dbReference>
<protein>
    <submittedName>
        <fullName evidence="8">Sulfite oxidase-like protein</fullName>
    </submittedName>
</protein>
<dbReference type="InterPro" id="IPR036374">
    <property type="entry name" value="OxRdtase_Mopterin-bd_sf"/>
</dbReference>
<evidence type="ECO:0000256" key="1">
    <source>
        <dbReference type="ARBA" id="ARBA00001924"/>
    </source>
</evidence>
<feature type="domain" description="Oxidoreductase molybdopterin-binding" evidence="6">
    <location>
        <begin position="56"/>
        <end position="238"/>
    </location>
</feature>
<dbReference type="OrthoDB" id="10051395at2759"/>
<dbReference type="AlphaFoldDB" id="A0A4P9Z3E9"/>
<proteinExistence type="predicted"/>
<dbReference type="Pfam" id="PF03404">
    <property type="entry name" value="Mo-co_dimer"/>
    <property type="match status" value="1"/>
</dbReference>
<evidence type="ECO:0000256" key="4">
    <source>
        <dbReference type="ARBA" id="ARBA00023002"/>
    </source>
</evidence>
<dbReference type="Pfam" id="PF00174">
    <property type="entry name" value="Oxidored_molyb"/>
    <property type="match status" value="1"/>
</dbReference>
<sequence>MANIEKRGPFNYDNDPERPSPHLVIRKDQPFNAEPALHVLARHYVTPTDEFFKRNHGPIPDLSADTHTVQVAAPALAGTPQRTFTMADIRAMPRLEITAALQCAGNRRDGLNKLAKVKGVIWAAGTISNATWAGATLRDVLLAAGIPDVSDPRVQHWHVAFEAVGDCEEDVVYGSSIPLWIAMSPHRDVLLAYEMNGRTLTRDHGFPVRVVVPGIIGARSVKWLSKITVQPQESASFYQQRDYKILPPHVSIASEDLTEWWPRLTALQEMNVQSVICEPEENELVRGGPVTIRGYAIAGMAQALFIQYVSLDGGNTWALAELYRTTAPLDRQWGWTLWSYRVPRITNDAEIVCRAWDTAGNTQPSEPTYNYRGVMNNAYHRVRVKPNAKC</sequence>
<dbReference type="GO" id="GO:0005739">
    <property type="term" value="C:mitochondrion"/>
    <property type="evidence" value="ECO:0007669"/>
    <property type="project" value="TreeGrafter"/>
</dbReference>
<keyword evidence="2" id="KW-0500">Molybdenum</keyword>
<evidence type="ECO:0000256" key="2">
    <source>
        <dbReference type="ARBA" id="ARBA00022505"/>
    </source>
</evidence>
<dbReference type="InterPro" id="IPR014756">
    <property type="entry name" value="Ig_E-set"/>
</dbReference>
<keyword evidence="3" id="KW-0479">Metal-binding</keyword>
<dbReference type="FunFam" id="3.90.420.10:FF:000002">
    <property type="entry name" value="sulfite oxidase, mitochondrial"/>
    <property type="match status" value="1"/>
</dbReference>
<dbReference type="GO" id="GO:0020037">
    <property type="term" value="F:heme binding"/>
    <property type="evidence" value="ECO:0007669"/>
    <property type="project" value="TreeGrafter"/>
</dbReference>
<dbReference type="Proteomes" id="UP000278143">
    <property type="component" value="Unassembled WGS sequence"/>
</dbReference>
<dbReference type="GO" id="GO:0006790">
    <property type="term" value="P:sulfur compound metabolic process"/>
    <property type="evidence" value="ECO:0007669"/>
    <property type="project" value="TreeGrafter"/>
</dbReference>
<dbReference type="PANTHER" id="PTHR19372">
    <property type="entry name" value="SULFITE REDUCTASE"/>
    <property type="match status" value="1"/>
</dbReference>
<evidence type="ECO:0000256" key="3">
    <source>
        <dbReference type="ARBA" id="ARBA00022723"/>
    </source>
</evidence>
<evidence type="ECO:0000256" key="5">
    <source>
        <dbReference type="SAM" id="MobiDB-lite"/>
    </source>
</evidence>
<reference evidence="9" key="1">
    <citation type="journal article" date="2018" name="Nat. Microbiol.">
        <title>Leveraging single-cell genomics to expand the fungal tree of life.</title>
        <authorList>
            <person name="Ahrendt S.R."/>
            <person name="Quandt C.A."/>
            <person name="Ciobanu D."/>
            <person name="Clum A."/>
            <person name="Salamov A."/>
            <person name="Andreopoulos B."/>
            <person name="Cheng J.F."/>
            <person name="Woyke T."/>
            <person name="Pelin A."/>
            <person name="Henrissat B."/>
            <person name="Reynolds N.K."/>
            <person name="Benny G.L."/>
            <person name="Smith M.E."/>
            <person name="James T.Y."/>
            <person name="Grigoriev I.V."/>
        </authorList>
    </citation>
    <scope>NUCLEOTIDE SEQUENCE [LARGE SCALE GENOMIC DNA]</scope>
    <source>
        <strain evidence="9">Benny S71-1</strain>
    </source>
</reference>
<keyword evidence="9" id="KW-1185">Reference proteome</keyword>
<evidence type="ECO:0000259" key="7">
    <source>
        <dbReference type="Pfam" id="PF03404"/>
    </source>
</evidence>
<evidence type="ECO:0000313" key="8">
    <source>
        <dbReference type="EMBL" id="RKP26908.1"/>
    </source>
</evidence>
<dbReference type="Gene3D" id="2.60.40.650">
    <property type="match status" value="1"/>
</dbReference>
<organism evidence="8 9">
    <name type="scientific">Syncephalis pseudoplumigaleata</name>
    <dbReference type="NCBI Taxonomy" id="1712513"/>
    <lineage>
        <taxon>Eukaryota</taxon>
        <taxon>Fungi</taxon>
        <taxon>Fungi incertae sedis</taxon>
        <taxon>Zoopagomycota</taxon>
        <taxon>Zoopagomycotina</taxon>
        <taxon>Zoopagomycetes</taxon>
        <taxon>Zoopagales</taxon>
        <taxon>Piptocephalidaceae</taxon>
        <taxon>Syncephalis</taxon>
    </lineage>
</organism>
<feature type="domain" description="Moybdenum cofactor oxidoreductase dimerisation" evidence="7">
    <location>
        <begin position="266"/>
        <end position="385"/>
    </location>
</feature>
<dbReference type="PRINTS" id="PR00407">
    <property type="entry name" value="EUMOPTERIN"/>
</dbReference>
<dbReference type="SUPFAM" id="SSF56524">
    <property type="entry name" value="Oxidoreductase molybdopterin-binding domain"/>
    <property type="match status" value="1"/>
</dbReference>
<evidence type="ECO:0000313" key="9">
    <source>
        <dbReference type="Proteomes" id="UP000278143"/>
    </source>
</evidence>
<dbReference type="InterPro" id="IPR005066">
    <property type="entry name" value="MoCF_OxRdtse_dimer"/>
</dbReference>
<name>A0A4P9Z3E9_9FUNG</name>
<dbReference type="Gene3D" id="3.90.420.10">
    <property type="entry name" value="Oxidoreductase, molybdopterin-binding domain"/>
    <property type="match status" value="1"/>
</dbReference>